<dbReference type="InterPro" id="IPR013783">
    <property type="entry name" value="Ig-like_fold"/>
</dbReference>
<sequence length="540" mass="58114">MKKLKKAAGVLLALALALVTLLGTGTAVRAEDTASTTTGNSLTITNTGATEHTFELYQIFTGTYGDGTLGNIEWGSGVTTKGQAAYEAADKAKSLVNEADAKAFADELIDKGYLTTPTTSKVVASSGTYTFENLAAGYYLVIDKAKSQNYDPEKNNQVNGASTSYIIQVVGGKIESKTKIQVPEIEKKVADANNSIEAAVTDPLQVDKGAWKDAADYDIGDSIPYRITGTLPSNYGDYKTYKTYTITDTFSEGLTPPTRDLVTVRLESNDSANQIQSMDITENFDITVSGQTLTVALKSDKDMKNITKNSSDKIVVYYNAKLNEKAIIGATGNPNTVNLQYSNNPNQGGSGEKGKTPDDTNIVFTYELDVNKFKDNNSDENKTNEANFKLYKELSDGNVKEISIAAGIDDKTYTAKGLDDGTYILQETEAPNGYNRMEGSVNFGEKSYDNAFEFQIETEKEDGMPPKLTSIMASKTGQSSDDITEDATSGKISTDIIDQKGSSLPTTGGIGTTIFYVIGSVLVIGAGVLLITRRRMNKKS</sequence>
<keyword evidence="5" id="KW-0812">Transmembrane</keyword>
<keyword evidence="4" id="KW-0572">Peptidoglycan-anchor</keyword>
<dbReference type="Pfam" id="PF16569">
    <property type="entry name" value="GramPos_pilinBB"/>
    <property type="match status" value="1"/>
</dbReference>
<gene>
    <name evidence="10" type="ORF">FYJ60_02015</name>
</gene>
<evidence type="ECO:0000259" key="7">
    <source>
        <dbReference type="Pfam" id="PF00746"/>
    </source>
</evidence>
<feature type="signal peptide" evidence="6">
    <location>
        <begin position="1"/>
        <end position="30"/>
    </location>
</feature>
<name>A0A7X2P6S5_9FIRM</name>
<evidence type="ECO:0000256" key="6">
    <source>
        <dbReference type="SAM" id="SignalP"/>
    </source>
</evidence>
<dbReference type="EMBL" id="VUMV01000001">
    <property type="protein sequence ID" value="MST81110.1"/>
    <property type="molecule type" value="Genomic_DNA"/>
</dbReference>
<dbReference type="InterPro" id="IPR026466">
    <property type="entry name" value="Fim_isopep_form_D2_dom"/>
</dbReference>
<feature type="transmembrane region" description="Helical" evidence="5">
    <location>
        <begin position="513"/>
        <end position="532"/>
    </location>
</feature>
<dbReference type="NCBIfam" id="TIGR04226">
    <property type="entry name" value="RrgB_K2N_iso_D2"/>
    <property type="match status" value="1"/>
</dbReference>
<dbReference type="AlphaFoldDB" id="A0A7X2P6S5"/>
<evidence type="ECO:0000256" key="3">
    <source>
        <dbReference type="ARBA" id="ARBA00022729"/>
    </source>
</evidence>
<dbReference type="InterPro" id="IPR041033">
    <property type="entry name" value="SpaA_PFL_dom_1"/>
</dbReference>
<dbReference type="Proteomes" id="UP000466864">
    <property type="component" value="Unassembled WGS sequence"/>
</dbReference>
<reference evidence="10 11" key="1">
    <citation type="submission" date="2019-08" db="EMBL/GenBank/DDBJ databases">
        <title>In-depth cultivation of the pig gut microbiome towards novel bacterial diversity and tailored functional studies.</title>
        <authorList>
            <person name="Wylensek D."/>
            <person name="Hitch T.C.A."/>
            <person name="Clavel T."/>
        </authorList>
    </citation>
    <scope>NUCLEOTIDE SEQUENCE [LARGE SCALE GENOMIC DNA]</scope>
    <source>
        <strain evidence="10 11">Oil+RF-744-WCA-WT-13</strain>
    </source>
</reference>
<keyword evidence="5" id="KW-0472">Membrane</keyword>
<keyword evidence="3 6" id="KW-0732">Signal</keyword>
<dbReference type="InterPro" id="IPR032334">
    <property type="entry name" value="GramPos_pilinBB"/>
</dbReference>
<evidence type="ECO:0000256" key="1">
    <source>
        <dbReference type="ARBA" id="ARBA00022512"/>
    </source>
</evidence>
<feature type="domain" description="Gram-positive cocci surface proteins LPxTG" evidence="7">
    <location>
        <begin position="499"/>
        <end position="538"/>
    </location>
</feature>
<keyword evidence="5" id="KW-1133">Transmembrane helix</keyword>
<evidence type="ECO:0000313" key="11">
    <source>
        <dbReference type="Proteomes" id="UP000466864"/>
    </source>
</evidence>
<feature type="chain" id="PRO_5038787288" evidence="6">
    <location>
        <begin position="31"/>
        <end position="540"/>
    </location>
</feature>
<protein>
    <submittedName>
        <fullName evidence="10">Isopeptide-forming domain-containing fimbrial protein</fullName>
    </submittedName>
</protein>
<keyword evidence="11" id="KW-1185">Reference proteome</keyword>
<dbReference type="Gene3D" id="2.60.40.10">
    <property type="entry name" value="Immunoglobulins"/>
    <property type="match status" value="1"/>
</dbReference>
<feature type="domain" description="SpaA-like prealbumin fold" evidence="9">
    <location>
        <begin position="374"/>
        <end position="443"/>
    </location>
</feature>
<evidence type="ECO:0000256" key="4">
    <source>
        <dbReference type="ARBA" id="ARBA00023088"/>
    </source>
</evidence>
<organism evidence="10 11">
    <name type="scientific">Bilifractor porci</name>
    <dbReference type="NCBI Taxonomy" id="2606636"/>
    <lineage>
        <taxon>Bacteria</taxon>
        <taxon>Bacillati</taxon>
        <taxon>Bacillota</taxon>
        <taxon>Clostridia</taxon>
        <taxon>Lachnospirales</taxon>
        <taxon>Lachnospiraceae</taxon>
        <taxon>Bilifractor</taxon>
    </lineage>
</organism>
<keyword evidence="1" id="KW-0134">Cell wall</keyword>
<proteinExistence type="predicted"/>
<accession>A0A7X2P6S5</accession>
<dbReference type="Pfam" id="PF17802">
    <property type="entry name" value="SpaA"/>
    <property type="match status" value="1"/>
</dbReference>
<feature type="domain" description="Gram-positive pilin backbone subunit 2 Cna-B-like" evidence="8">
    <location>
        <begin position="219"/>
        <end position="345"/>
    </location>
</feature>
<dbReference type="RefSeq" id="WP_154456905.1">
    <property type="nucleotide sequence ID" value="NZ_VUMV01000001.1"/>
</dbReference>
<evidence type="ECO:0000259" key="9">
    <source>
        <dbReference type="Pfam" id="PF17802"/>
    </source>
</evidence>
<evidence type="ECO:0000256" key="2">
    <source>
        <dbReference type="ARBA" id="ARBA00022525"/>
    </source>
</evidence>
<keyword evidence="2" id="KW-0964">Secreted</keyword>
<dbReference type="NCBIfam" id="TIGR01167">
    <property type="entry name" value="LPXTG_anchor"/>
    <property type="match status" value="1"/>
</dbReference>
<dbReference type="Pfam" id="PF00746">
    <property type="entry name" value="Gram_pos_anchor"/>
    <property type="match status" value="1"/>
</dbReference>
<comment type="caution">
    <text evidence="10">The sequence shown here is derived from an EMBL/GenBank/DDBJ whole genome shotgun (WGS) entry which is preliminary data.</text>
</comment>
<evidence type="ECO:0000313" key="10">
    <source>
        <dbReference type="EMBL" id="MST81110.1"/>
    </source>
</evidence>
<evidence type="ECO:0000256" key="5">
    <source>
        <dbReference type="SAM" id="Phobius"/>
    </source>
</evidence>
<dbReference type="InterPro" id="IPR019931">
    <property type="entry name" value="LPXTG_anchor"/>
</dbReference>
<dbReference type="Gene3D" id="2.60.40.740">
    <property type="match status" value="1"/>
</dbReference>
<evidence type="ECO:0000259" key="8">
    <source>
        <dbReference type="Pfam" id="PF16569"/>
    </source>
</evidence>